<keyword evidence="2" id="KW-1185">Reference proteome</keyword>
<comment type="caution">
    <text evidence="1">The sequence shown here is derived from an EMBL/GenBank/DDBJ whole genome shotgun (WGS) entry which is preliminary data.</text>
</comment>
<organism evidence="1 2">
    <name type="scientific">Floridaenema evergladense BLCC-F167</name>
    <dbReference type="NCBI Taxonomy" id="3153639"/>
    <lineage>
        <taxon>Bacteria</taxon>
        <taxon>Bacillati</taxon>
        <taxon>Cyanobacteriota</taxon>
        <taxon>Cyanophyceae</taxon>
        <taxon>Oscillatoriophycideae</taxon>
        <taxon>Aerosakkonematales</taxon>
        <taxon>Aerosakkonemataceae</taxon>
        <taxon>Floridanema</taxon>
        <taxon>Floridanema evergladense</taxon>
    </lineage>
</organism>
<evidence type="ECO:0000313" key="1">
    <source>
        <dbReference type="EMBL" id="MFB2839548.1"/>
    </source>
</evidence>
<gene>
    <name evidence="1" type="ORF">ACE1CA_34080</name>
</gene>
<name>A0ABV4WWS6_9CYAN</name>
<dbReference type="Proteomes" id="UP001576780">
    <property type="component" value="Unassembled WGS sequence"/>
</dbReference>
<dbReference type="EMBL" id="JBHFNT010000313">
    <property type="protein sequence ID" value="MFB2839548.1"/>
    <property type="molecule type" value="Genomic_DNA"/>
</dbReference>
<protein>
    <submittedName>
        <fullName evidence="1">DUF928 domain-containing protein</fullName>
    </submittedName>
</protein>
<proteinExistence type="predicted"/>
<accession>A0ABV4WWS6</accession>
<sequence length="246" mass="27587">MINQKKLLNTLLFISGLIVSLFSIFGQVASADSLLFGQGKKPLGNQLAQRRRPPRPPIPGGSDLYQDLVNQAKKENPLTTRGVRLCPLSPGVVGINDTFSDRPLFLWKGGNIERIELRRPGGEEILWEQIVPSGESKVIYEATPLEIGQTYQWSLFNSANDYVTFIFRIMGETERREVASQLAEIEKLLKQQNATPEQIAVAKAEYFAEKRLWSDALREIYSVENPSPALTKTAQAINNQLCRNSI</sequence>
<dbReference type="InterPro" id="IPR010328">
    <property type="entry name" value="DUF928"/>
</dbReference>
<reference evidence="1 2" key="1">
    <citation type="submission" date="2024-09" db="EMBL/GenBank/DDBJ databases">
        <title>Floridaenema gen nov. (Aerosakkonemataceae, Aerosakkonematales ord. nov., Cyanobacteria) from benthic tropical and subtropical fresh waters, with the description of four new species.</title>
        <authorList>
            <person name="Moretto J.A."/>
            <person name="Berthold D.E."/>
            <person name="Lefler F.W."/>
            <person name="Huang I.-S."/>
            <person name="Laughinghouse H. IV."/>
        </authorList>
    </citation>
    <scope>NUCLEOTIDE SEQUENCE [LARGE SCALE GENOMIC DNA]</scope>
    <source>
        <strain evidence="1 2">BLCC-F167</strain>
    </source>
</reference>
<dbReference type="Pfam" id="PF06051">
    <property type="entry name" value="DUF928"/>
    <property type="match status" value="1"/>
</dbReference>
<evidence type="ECO:0000313" key="2">
    <source>
        <dbReference type="Proteomes" id="UP001576780"/>
    </source>
</evidence>
<dbReference type="RefSeq" id="WP_413281816.1">
    <property type="nucleotide sequence ID" value="NZ_JBHFNT010000313.1"/>
</dbReference>